<evidence type="ECO:0000256" key="1">
    <source>
        <dbReference type="ARBA" id="ARBA00004743"/>
    </source>
</evidence>
<keyword evidence="6" id="KW-0100">Branched-chain amino acid biosynthesis</keyword>
<accession>A0ABP8ETI8</accession>
<keyword evidence="13" id="KW-1185">Reference proteome</keyword>
<dbReference type="EC" id="2.3.3.21" evidence="8"/>
<dbReference type="InterPro" id="IPR005675">
    <property type="entry name" value="Citramal_synthase"/>
</dbReference>
<dbReference type="Pfam" id="PF22617">
    <property type="entry name" value="HCS_D2"/>
    <property type="match status" value="1"/>
</dbReference>
<dbReference type="PANTHER" id="PTHR43538:SF1">
    <property type="entry name" value="(R)-CITRAMALATE SYNTHASE"/>
    <property type="match status" value="1"/>
</dbReference>
<evidence type="ECO:0000256" key="10">
    <source>
        <dbReference type="SAM" id="MobiDB-lite"/>
    </source>
</evidence>
<evidence type="ECO:0000256" key="6">
    <source>
        <dbReference type="ARBA" id="ARBA00023304"/>
    </source>
</evidence>
<dbReference type="Gene3D" id="3.20.20.70">
    <property type="entry name" value="Aldolase class I"/>
    <property type="match status" value="1"/>
</dbReference>
<dbReference type="PROSITE" id="PS50991">
    <property type="entry name" value="PYR_CT"/>
    <property type="match status" value="1"/>
</dbReference>
<dbReference type="RefSeq" id="WP_345039818.1">
    <property type="nucleotide sequence ID" value="NZ_BAABBA010000007.1"/>
</dbReference>
<evidence type="ECO:0000256" key="8">
    <source>
        <dbReference type="NCBIfam" id="TIGR00977"/>
    </source>
</evidence>
<keyword evidence="4" id="KW-0412">Isoleucine biosynthesis</keyword>
<sequence length="550" mass="58527">MTSTTGPTAVTAPGVQRPAGAPAASVQVYDTTLRDGAQQEGMNLSVADKLAIAALLDELGVGYIEGGWPGAIPKDTEFFARAAKELDLRHARLAAFGSTCKPGAQPHEDAQVQALVESEAPVVTLVAKSDIRHVERALRTDGQENLRMIAATVRYLVGLGREVVLDAEHFFDGYRYDKEYALSCVRTAFEAGAETVVLCDTNGGMLPEQVSEVVSEVRAATSGRLGMHAHNDSGCAVANTLAAVAAGAGHLQGTVNGYGERTGNADLLTCVANLALKRGTEGLAGDGLSEASRIAHAISEITNISPYGRQPYVGASAFAHKAGLHASAIRVDPDLYQHIDPVAVGNDMRMLVSEMAGRASIELKGRELGFDLTGQSELLTRVTTRVKEAEAAGYTYDAADASFELLLRAEIDGGRAPRFFDVESWRTFVEHRPGDGQIDSEATVKLRTGHGRMISTGEGNGPVNALDHALRAALVGTYPEIEDFELIDYKVRILDSQQGTDAIIRVLIETSDGVQSWSTVGVGTNIIEASWEALTESVVWGLLHHGVEPR</sequence>
<dbReference type="InterPro" id="IPR002034">
    <property type="entry name" value="AIPM/Hcit_synth_CS"/>
</dbReference>
<dbReference type="NCBIfam" id="TIGR00977">
    <property type="entry name" value="citramal_synth"/>
    <property type="match status" value="1"/>
</dbReference>
<proteinExistence type="inferred from homology"/>
<dbReference type="InterPro" id="IPR000891">
    <property type="entry name" value="PYR_CT"/>
</dbReference>
<dbReference type="Proteomes" id="UP001499841">
    <property type="component" value="Unassembled WGS sequence"/>
</dbReference>
<comment type="similarity">
    <text evidence="2 9">Belongs to the alpha-IPM synthase/homocitrate synthase family.</text>
</comment>
<dbReference type="SUPFAM" id="SSF110921">
    <property type="entry name" value="2-isopropylmalate synthase LeuA, allosteric (dimerisation) domain"/>
    <property type="match status" value="1"/>
</dbReference>
<comment type="caution">
    <text evidence="12">The sequence shown here is derived from an EMBL/GenBank/DDBJ whole genome shotgun (WGS) entry which is preliminary data.</text>
</comment>
<feature type="region of interest" description="Disordered" evidence="10">
    <location>
        <begin position="1"/>
        <end position="21"/>
    </location>
</feature>
<dbReference type="EMBL" id="BAABBA010000007">
    <property type="protein sequence ID" value="GAA4287310.1"/>
    <property type="molecule type" value="Genomic_DNA"/>
</dbReference>
<protein>
    <recommendedName>
        <fullName evidence="8">Citramalate synthase</fullName>
        <ecNumber evidence="8">2.3.3.21</ecNumber>
    </recommendedName>
</protein>
<comment type="pathway">
    <text evidence="1">Amino-acid biosynthesis; L-isoleucine biosynthesis; 2-oxobutanoate from pyruvate: step 1/3.</text>
</comment>
<dbReference type="SUPFAM" id="SSF51569">
    <property type="entry name" value="Aldolase"/>
    <property type="match status" value="1"/>
</dbReference>
<dbReference type="InterPro" id="IPR013709">
    <property type="entry name" value="2-isopropylmalate_synth_dimer"/>
</dbReference>
<reference evidence="13" key="1">
    <citation type="journal article" date="2019" name="Int. J. Syst. Evol. Microbiol.">
        <title>The Global Catalogue of Microorganisms (GCM) 10K type strain sequencing project: providing services to taxonomists for standard genome sequencing and annotation.</title>
        <authorList>
            <consortium name="The Broad Institute Genomics Platform"/>
            <consortium name="The Broad Institute Genome Sequencing Center for Infectious Disease"/>
            <person name="Wu L."/>
            <person name="Ma J."/>
        </authorList>
    </citation>
    <scope>NUCLEOTIDE SEQUENCE [LARGE SCALE GENOMIC DNA]</scope>
    <source>
        <strain evidence="13">JCM 17459</strain>
    </source>
</reference>
<dbReference type="PROSITE" id="PS00815">
    <property type="entry name" value="AIPM_HOMOCIT_SYNTH_1"/>
    <property type="match status" value="1"/>
</dbReference>
<evidence type="ECO:0000259" key="11">
    <source>
        <dbReference type="PROSITE" id="PS50991"/>
    </source>
</evidence>
<evidence type="ECO:0000256" key="9">
    <source>
        <dbReference type="RuleBase" id="RU003523"/>
    </source>
</evidence>
<dbReference type="InterPro" id="IPR036230">
    <property type="entry name" value="LeuA_allosteric_dom_sf"/>
</dbReference>
<evidence type="ECO:0000256" key="7">
    <source>
        <dbReference type="ARBA" id="ARBA00048263"/>
    </source>
</evidence>
<feature type="domain" description="Pyruvate carboxyltransferase" evidence="11">
    <location>
        <begin position="26"/>
        <end position="289"/>
    </location>
</feature>
<evidence type="ECO:0000256" key="5">
    <source>
        <dbReference type="ARBA" id="ARBA00022679"/>
    </source>
</evidence>
<evidence type="ECO:0000256" key="3">
    <source>
        <dbReference type="ARBA" id="ARBA00022605"/>
    </source>
</evidence>
<dbReference type="Pfam" id="PF00682">
    <property type="entry name" value="HMGL-like"/>
    <property type="match status" value="1"/>
</dbReference>
<dbReference type="Gene3D" id="1.10.238.260">
    <property type="match status" value="1"/>
</dbReference>
<dbReference type="Pfam" id="PF08502">
    <property type="entry name" value="LeuA_dimer"/>
    <property type="match status" value="1"/>
</dbReference>
<name>A0ABP8ETI8_9MICO</name>
<keyword evidence="5 9" id="KW-0808">Transferase</keyword>
<dbReference type="CDD" id="cd07941">
    <property type="entry name" value="DRE_TIM_LeuA3"/>
    <property type="match status" value="1"/>
</dbReference>
<dbReference type="Gene3D" id="3.30.160.270">
    <property type="match status" value="1"/>
</dbReference>
<evidence type="ECO:0000313" key="12">
    <source>
        <dbReference type="EMBL" id="GAA4287310.1"/>
    </source>
</evidence>
<gene>
    <name evidence="12" type="primary">cimA</name>
    <name evidence="12" type="ORF">GCM10022262_16690</name>
</gene>
<dbReference type="InterPro" id="IPR054691">
    <property type="entry name" value="LeuA/HCS_post-cat"/>
</dbReference>
<dbReference type="InterPro" id="IPR013785">
    <property type="entry name" value="Aldolase_TIM"/>
</dbReference>
<evidence type="ECO:0000256" key="2">
    <source>
        <dbReference type="ARBA" id="ARBA00006154"/>
    </source>
</evidence>
<dbReference type="SMART" id="SM00917">
    <property type="entry name" value="LeuA_dimer"/>
    <property type="match status" value="1"/>
</dbReference>
<dbReference type="PANTHER" id="PTHR43538">
    <property type="entry name" value="ALPHA-IPM SYNTHASE/HOMOCITRATE SYNTHASE"/>
    <property type="match status" value="1"/>
</dbReference>
<evidence type="ECO:0000256" key="4">
    <source>
        <dbReference type="ARBA" id="ARBA00022624"/>
    </source>
</evidence>
<keyword evidence="3" id="KW-0028">Amino-acid biosynthesis</keyword>
<dbReference type="PROSITE" id="PS00816">
    <property type="entry name" value="AIPM_HOMOCIT_SYNTH_2"/>
    <property type="match status" value="1"/>
</dbReference>
<comment type="catalytic activity">
    <reaction evidence="7">
        <text>pyruvate + acetyl-CoA + H2O = (3R)-citramalate + CoA + H(+)</text>
        <dbReference type="Rhea" id="RHEA:19045"/>
        <dbReference type="ChEBI" id="CHEBI:15361"/>
        <dbReference type="ChEBI" id="CHEBI:15377"/>
        <dbReference type="ChEBI" id="CHEBI:15378"/>
        <dbReference type="ChEBI" id="CHEBI:30934"/>
        <dbReference type="ChEBI" id="CHEBI:57287"/>
        <dbReference type="ChEBI" id="CHEBI:57288"/>
        <dbReference type="EC" id="2.3.3.21"/>
    </reaction>
</comment>
<evidence type="ECO:0000313" key="13">
    <source>
        <dbReference type="Proteomes" id="UP001499841"/>
    </source>
</evidence>
<organism evidence="12 13">
    <name type="scientific">Georgenia daeguensis</name>
    <dbReference type="NCBI Taxonomy" id="908355"/>
    <lineage>
        <taxon>Bacteria</taxon>
        <taxon>Bacillati</taxon>
        <taxon>Actinomycetota</taxon>
        <taxon>Actinomycetes</taxon>
        <taxon>Micrococcales</taxon>
        <taxon>Bogoriellaceae</taxon>
        <taxon>Georgenia</taxon>
    </lineage>
</organism>